<accession>A0ABR0B4J7</accession>
<reference evidence="2 3" key="1">
    <citation type="journal article" date="2023" name="Nucleic Acids Res.">
        <title>The hologenome of Daphnia magna reveals possible DNA methylation and microbiome-mediated evolution of the host genome.</title>
        <authorList>
            <person name="Chaturvedi A."/>
            <person name="Li X."/>
            <person name="Dhandapani V."/>
            <person name="Marshall H."/>
            <person name="Kissane S."/>
            <person name="Cuenca-Cambronero M."/>
            <person name="Asole G."/>
            <person name="Calvet F."/>
            <person name="Ruiz-Romero M."/>
            <person name="Marangio P."/>
            <person name="Guigo R."/>
            <person name="Rago D."/>
            <person name="Mirbahai L."/>
            <person name="Eastwood N."/>
            <person name="Colbourne J.K."/>
            <person name="Zhou J."/>
            <person name="Mallon E."/>
            <person name="Orsini L."/>
        </authorList>
    </citation>
    <scope>NUCLEOTIDE SEQUENCE [LARGE SCALE GENOMIC DNA]</scope>
    <source>
        <strain evidence="2">LRV0_1</strain>
    </source>
</reference>
<gene>
    <name evidence="2" type="ORF">OUZ56_028477</name>
</gene>
<proteinExistence type="predicted"/>
<evidence type="ECO:0000256" key="1">
    <source>
        <dbReference type="SAM" id="MobiDB-lite"/>
    </source>
</evidence>
<organism evidence="2 3">
    <name type="scientific">Daphnia magna</name>
    <dbReference type="NCBI Taxonomy" id="35525"/>
    <lineage>
        <taxon>Eukaryota</taxon>
        <taxon>Metazoa</taxon>
        <taxon>Ecdysozoa</taxon>
        <taxon>Arthropoda</taxon>
        <taxon>Crustacea</taxon>
        <taxon>Branchiopoda</taxon>
        <taxon>Diplostraca</taxon>
        <taxon>Cladocera</taxon>
        <taxon>Anomopoda</taxon>
        <taxon>Daphniidae</taxon>
        <taxon>Daphnia</taxon>
    </lineage>
</organism>
<feature type="region of interest" description="Disordered" evidence="1">
    <location>
        <begin position="1"/>
        <end position="21"/>
    </location>
</feature>
<feature type="region of interest" description="Disordered" evidence="1">
    <location>
        <begin position="94"/>
        <end position="127"/>
    </location>
</feature>
<feature type="region of interest" description="Disordered" evidence="1">
    <location>
        <begin position="45"/>
        <end position="71"/>
    </location>
</feature>
<dbReference type="Proteomes" id="UP001234178">
    <property type="component" value="Unassembled WGS sequence"/>
</dbReference>
<evidence type="ECO:0000313" key="2">
    <source>
        <dbReference type="EMBL" id="KAK4036422.1"/>
    </source>
</evidence>
<dbReference type="EMBL" id="JAOYFB010000040">
    <property type="protein sequence ID" value="KAK4036422.1"/>
    <property type="molecule type" value="Genomic_DNA"/>
</dbReference>
<protein>
    <submittedName>
        <fullName evidence="2">Uncharacterized protein</fullName>
    </submittedName>
</protein>
<comment type="caution">
    <text evidence="2">The sequence shown here is derived from an EMBL/GenBank/DDBJ whole genome shotgun (WGS) entry which is preliminary data.</text>
</comment>
<sequence length="127" mass="13208">MADSTNQTPAVQAPAASSSTMTWRKISLPLPHLFPHLTINLRGHMPPARSVSPPSIGGSAPAAKAKSGRDWKLRRQKTYDSPGCLNTAIAVAAPTAGKPPPHRQPGVSVANDATASAPVTKVKKSSE</sequence>
<evidence type="ECO:0000313" key="3">
    <source>
        <dbReference type="Proteomes" id="UP001234178"/>
    </source>
</evidence>
<keyword evidence="3" id="KW-1185">Reference proteome</keyword>
<name>A0ABR0B4J7_9CRUS</name>
<feature type="compositionally biased region" description="Low complexity" evidence="1">
    <location>
        <begin position="52"/>
        <end position="65"/>
    </location>
</feature>